<organism evidence="1 2">
    <name type="scientific">Algimonas arctica</name>
    <dbReference type="NCBI Taxonomy" id="1479486"/>
    <lineage>
        <taxon>Bacteria</taxon>
        <taxon>Pseudomonadati</taxon>
        <taxon>Pseudomonadota</taxon>
        <taxon>Alphaproteobacteria</taxon>
        <taxon>Maricaulales</taxon>
        <taxon>Robiginitomaculaceae</taxon>
        <taxon>Algimonas</taxon>
    </lineage>
</organism>
<accession>A0A8J3CS72</accession>
<evidence type="ECO:0000313" key="1">
    <source>
        <dbReference type="EMBL" id="GHB01418.1"/>
    </source>
</evidence>
<dbReference type="EMBL" id="BMZH01000012">
    <property type="protein sequence ID" value="GHB01418.1"/>
    <property type="molecule type" value="Genomic_DNA"/>
</dbReference>
<dbReference type="RefSeq" id="WP_233354144.1">
    <property type="nucleotide sequence ID" value="NZ_BMZH01000012.1"/>
</dbReference>
<keyword evidence="2" id="KW-1185">Reference proteome</keyword>
<protein>
    <submittedName>
        <fullName evidence="1">Uncharacterized protein</fullName>
    </submittedName>
</protein>
<proteinExistence type="predicted"/>
<comment type="caution">
    <text evidence="1">The sequence shown here is derived from an EMBL/GenBank/DDBJ whole genome shotgun (WGS) entry which is preliminary data.</text>
</comment>
<dbReference type="Proteomes" id="UP000634004">
    <property type="component" value="Unassembled WGS sequence"/>
</dbReference>
<dbReference type="AlphaFoldDB" id="A0A8J3CS72"/>
<reference evidence="1" key="2">
    <citation type="submission" date="2020-09" db="EMBL/GenBank/DDBJ databases">
        <authorList>
            <person name="Sun Q."/>
            <person name="Kim S."/>
        </authorList>
    </citation>
    <scope>NUCLEOTIDE SEQUENCE</scope>
    <source>
        <strain evidence="1">KCTC 32513</strain>
    </source>
</reference>
<reference evidence="1" key="1">
    <citation type="journal article" date="2014" name="Int. J. Syst. Evol. Microbiol.">
        <title>Complete genome sequence of Corynebacterium casei LMG S-19264T (=DSM 44701T), isolated from a smear-ripened cheese.</title>
        <authorList>
            <consortium name="US DOE Joint Genome Institute (JGI-PGF)"/>
            <person name="Walter F."/>
            <person name="Albersmeier A."/>
            <person name="Kalinowski J."/>
            <person name="Ruckert C."/>
        </authorList>
    </citation>
    <scope>NUCLEOTIDE SEQUENCE</scope>
    <source>
        <strain evidence="1">KCTC 32513</strain>
    </source>
</reference>
<sequence length="85" mass="9384">MSAWDALPLGNFDGVYEGQRYGVTRTERADGRQAWLWAEALGGTDRISGNLYRLKSGAQLKPCEMSDEKVMSFVVKVKPISASKS</sequence>
<gene>
    <name evidence="1" type="ORF">GCM10009069_25370</name>
</gene>
<evidence type="ECO:0000313" key="2">
    <source>
        <dbReference type="Proteomes" id="UP000634004"/>
    </source>
</evidence>
<name>A0A8J3CS72_9PROT</name>